<dbReference type="Proteomes" id="UP001303373">
    <property type="component" value="Chromosome 14"/>
</dbReference>
<reference evidence="2 3" key="1">
    <citation type="submission" date="2023-11" db="EMBL/GenBank/DDBJ databases">
        <title>An acidophilic fungus is an integral part of prey digestion in a carnivorous sundew plant.</title>
        <authorList>
            <person name="Tsai I.J."/>
        </authorList>
    </citation>
    <scope>NUCLEOTIDE SEQUENCE [LARGE SCALE GENOMIC DNA]</scope>
    <source>
        <strain evidence="2">169a</strain>
    </source>
</reference>
<dbReference type="AlphaFoldDB" id="A0AAQ3MBR5"/>
<dbReference type="InterPro" id="IPR019197">
    <property type="entry name" value="Biotin-prot_ligase_N"/>
</dbReference>
<sequence length="275" mass="29916">MKQYRSVILLATRATVAVAELFRKNDQLQALVYRGPASCAPGDPNGCSELAAKLLESSPSKINVTFGGPNEALGITSQTLKDFDFYVQPGGGDWAASWDDVKHYAPAIQDYVTNGGRYIGFCVGAYLAGPELGYNLLPKGDRIAREVEQDGAQVKGEEDTIIQVDWTYFSGNRKGKTYKKQWIYFQDGAVILPKKDSPAKVLGRYSSNDNVAASLSQYGDGWVGLTGPHPEATKDWYNDPDHAPIHNPQGVHFDIGYDFVEAIVGIGGGVEDCDN</sequence>
<dbReference type="Pfam" id="PF09825">
    <property type="entry name" value="BPL_N"/>
    <property type="match status" value="1"/>
</dbReference>
<keyword evidence="3" id="KW-1185">Reference proteome</keyword>
<gene>
    <name evidence="2" type="ORF">R9X50_00770100</name>
</gene>
<accession>A0AAQ3MBR5</accession>
<proteinExistence type="predicted"/>
<organism evidence="2 3">
    <name type="scientific">Acrodontium crateriforme</name>
    <dbReference type="NCBI Taxonomy" id="150365"/>
    <lineage>
        <taxon>Eukaryota</taxon>
        <taxon>Fungi</taxon>
        <taxon>Dikarya</taxon>
        <taxon>Ascomycota</taxon>
        <taxon>Pezizomycotina</taxon>
        <taxon>Dothideomycetes</taxon>
        <taxon>Dothideomycetidae</taxon>
        <taxon>Mycosphaerellales</taxon>
        <taxon>Teratosphaeriaceae</taxon>
        <taxon>Acrodontium</taxon>
    </lineage>
</organism>
<evidence type="ECO:0000313" key="2">
    <source>
        <dbReference type="EMBL" id="WPH04805.1"/>
    </source>
</evidence>
<dbReference type="Gene3D" id="3.40.50.880">
    <property type="match status" value="1"/>
</dbReference>
<feature type="domain" description="Biotin-protein ligase N-terminal" evidence="1">
    <location>
        <begin position="86"/>
        <end position="134"/>
    </location>
</feature>
<name>A0AAQ3MBR5_9PEZI</name>
<protein>
    <recommendedName>
        <fullName evidence="1">Biotin-protein ligase N-terminal domain-containing protein</fullName>
    </recommendedName>
</protein>
<evidence type="ECO:0000259" key="1">
    <source>
        <dbReference type="Pfam" id="PF09825"/>
    </source>
</evidence>
<dbReference type="InterPro" id="IPR029062">
    <property type="entry name" value="Class_I_gatase-like"/>
</dbReference>
<dbReference type="SUPFAM" id="SSF52317">
    <property type="entry name" value="Class I glutamine amidotransferase-like"/>
    <property type="match status" value="1"/>
</dbReference>
<dbReference type="EMBL" id="CP138593">
    <property type="protein sequence ID" value="WPH04805.1"/>
    <property type="molecule type" value="Genomic_DNA"/>
</dbReference>
<evidence type="ECO:0000313" key="3">
    <source>
        <dbReference type="Proteomes" id="UP001303373"/>
    </source>
</evidence>